<reference evidence="1 2" key="1">
    <citation type="submission" date="2015-03" db="EMBL/GenBank/DDBJ databases">
        <title>Genome sequence of Kiloniella sp. P1-1, isolated from the gut microflora of Pacific white shrimp, Penaeus vannamei.</title>
        <authorList>
            <person name="Shao Z."/>
            <person name="Wang L."/>
            <person name="Li X."/>
        </authorList>
    </citation>
    <scope>NUCLEOTIDE SEQUENCE [LARGE SCALE GENOMIC DNA]</scope>
    <source>
        <strain evidence="1 2">P1-1</strain>
    </source>
</reference>
<feature type="non-terminal residue" evidence="1">
    <location>
        <position position="1"/>
    </location>
</feature>
<organism evidence="1 2">
    <name type="scientific">Kiloniella litopenaei</name>
    <dbReference type="NCBI Taxonomy" id="1549748"/>
    <lineage>
        <taxon>Bacteria</taxon>
        <taxon>Pseudomonadati</taxon>
        <taxon>Pseudomonadota</taxon>
        <taxon>Alphaproteobacteria</taxon>
        <taxon>Rhodospirillales</taxon>
        <taxon>Kiloniellaceae</taxon>
        <taxon>Kiloniella</taxon>
    </lineage>
</organism>
<evidence type="ECO:0000313" key="2">
    <source>
        <dbReference type="Proteomes" id="UP000034491"/>
    </source>
</evidence>
<dbReference type="EMBL" id="LANI01000007">
    <property type="protein sequence ID" value="KKJ76949.1"/>
    <property type="molecule type" value="Genomic_DNA"/>
</dbReference>
<accession>A0A0M2R909</accession>
<proteinExistence type="predicted"/>
<keyword evidence="2" id="KW-1185">Reference proteome</keyword>
<gene>
    <name evidence="1" type="ORF">WH95_10260</name>
</gene>
<dbReference type="OrthoDB" id="7277848at2"/>
<sequence length="120" mass="13477">IENKINNLVDAISEGNGFPALSKALTDLELKQEALREKLLSMPPVPQPMPKSKDLHITFQTNIKQLEKVVQQEGIKSQAAKILQRLIGRVEVSPREDDRKGIKLKIIGNFEQALELSRPN</sequence>
<comment type="caution">
    <text evidence="1">The sequence shown here is derived from an EMBL/GenBank/DDBJ whole genome shotgun (WGS) entry which is preliminary data.</text>
</comment>
<dbReference type="Proteomes" id="UP000034491">
    <property type="component" value="Unassembled WGS sequence"/>
</dbReference>
<dbReference type="RefSeq" id="WP_046506578.1">
    <property type="nucleotide sequence ID" value="NZ_LANI01000007.1"/>
</dbReference>
<dbReference type="AlphaFoldDB" id="A0A0M2R909"/>
<protein>
    <submittedName>
        <fullName evidence="1">Uncharacterized protein</fullName>
    </submittedName>
</protein>
<evidence type="ECO:0000313" key="1">
    <source>
        <dbReference type="EMBL" id="KKJ76949.1"/>
    </source>
</evidence>
<name>A0A0M2R909_9PROT</name>